<gene>
    <name evidence="2" type="ORF">QP372_06680</name>
</gene>
<comment type="caution">
    <text evidence="2">The sequence shown here is derived from an EMBL/GenBank/DDBJ whole genome shotgun (WGS) entry which is preliminary data.</text>
</comment>
<proteinExistence type="predicted"/>
<dbReference type="AlphaFoldDB" id="A0AAW6Y183"/>
<feature type="domain" description="ABC-three component systems C-terminal" evidence="1">
    <location>
        <begin position="244"/>
        <end position="381"/>
    </location>
</feature>
<accession>A0AAW6Y183</accession>
<name>A0AAW6Y183_GARVA</name>
<dbReference type="RefSeq" id="WP_285085339.1">
    <property type="nucleotide sequence ID" value="NZ_JASOME010000012.1"/>
</dbReference>
<reference evidence="2" key="1">
    <citation type="submission" date="2023-05" db="EMBL/GenBank/DDBJ databases">
        <title>Cataloging the Phylogenetic Diversity of Human Bladder Bacteria.</title>
        <authorList>
            <person name="Du J."/>
        </authorList>
    </citation>
    <scope>NUCLEOTIDE SEQUENCE</scope>
    <source>
        <strain evidence="2">UMB6789</strain>
    </source>
</reference>
<dbReference type="Proteomes" id="UP001237784">
    <property type="component" value="Unassembled WGS sequence"/>
</dbReference>
<dbReference type="EMBL" id="JASOME010000012">
    <property type="protein sequence ID" value="MDK7064191.1"/>
    <property type="molecule type" value="Genomic_DNA"/>
</dbReference>
<evidence type="ECO:0000313" key="3">
    <source>
        <dbReference type="Proteomes" id="UP001237784"/>
    </source>
</evidence>
<protein>
    <recommendedName>
        <fullName evidence="1">ABC-three component systems C-terminal domain-containing protein</fullName>
    </recommendedName>
</protein>
<evidence type="ECO:0000313" key="2">
    <source>
        <dbReference type="EMBL" id="MDK7064191.1"/>
    </source>
</evidence>
<evidence type="ECO:0000259" key="1">
    <source>
        <dbReference type="Pfam" id="PF20277"/>
    </source>
</evidence>
<sequence>MLFVDLVHAIHPYLMKNSDVPEFMRNLIQQICSIPEEDWYTKRDPSSEEKYKDGSLRKFYTNGVTKKLAKSILGMLTRENFIDFINYDDYVTDVSEIKRDSLAEAISPFTEAQVDANNVADVLFDLLKLSLEYIVNPDLEQDRLVKEAQTLSQTGKAKFGLELLEDCSHTCSNIDCNHHLQTVAADNTCSSNYETICLSGTTLKYDNLLAVCHDCFQQYALKHTKKETNQLKKIKKLQSESNLAKKTLNQNSIEQGIRKVIEKIHTVDPKDVVALNYDPVEVDKKIDPNTEMFLYGEVKDRVVRYYGTVDKYLKESAKKQEFNDSLFREQLKATYKKLAAKKIDKRTIYQSLAEWLSKMTKQNVMYCHVVICYFIQSCEVFDATTK</sequence>
<dbReference type="Pfam" id="PF20277">
    <property type="entry name" value="CTD11"/>
    <property type="match status" value="1"/>
</dbReference>
<organism evidence="2 3">
    <name type="scientific">Gardnerella vaginalis</name>
    <dbReference type="NCBI Taxonomy" id="2702"/>
    <lineage>
        <taxon>Bacteria</taxon>
        <taxon>Bacillati</taxon>
        <taxon>Actinomycetota</taxon>
        <taxon>Actinomycetes</taxon>
        <taxon>Bifidobacteriales</taxon>
        <taxon>Bifidobacteriaceae</taxon>
        <taxon>Gardnerella</taxon>
    </lineage>
</organism>
<dbReference type="InterPro" id="IPR046921">
    <property type="entry name" value="ABC-3C_CTD11"/>
</dbReference>